<dbReference type="NCBIfam" id="NF045659">
    <property type="entry name" value="DiMArgaseDdahMtb"/>
    <property type="match status" value="1"/>
</dbReference>
<keyword evidence="2 4" id="KW-0378">Hydrolase</keyword>
<feature type="compositionally biased region" description="Basic and acidic residues" evidence="3">
    <location>
        <begin position="16"/>
        <end position="25"/>
    </location>
</feature>
<dbReference type="Proteomes" id="UP001367513">
    <property type="component" value="Unassembled WGS sequence"/>
</dbReference>
<dbReference type="PANTHER" id="PTHR12737">
    <property type="entry name" value="DIMETHYLARGININE DIMETHYLAMINOHYDROLASE"/>
    <property type="match status" value="1"/>
</dbReference>
<reference evidence="4 5" key="1">
    <citation type="submission" date="2024-03" db="EMBL/GenBank/DDBJ databases">
        <title>Draft genome sequence of Pseudonocardia carboxydivorans JCM 14827.</title>
        <authorList>
            <person name="Duangmal K."/>
        </authorList>
    </citation>
    <scope>NUCLEOTIDE SEQUENCE [LARGE SCALE GENOMIC DNA]</scope>
    <source>
        <strain evidence="4 5">JCM 14827</strain>
    </source>
</reference>
<evidence type="ECO:0000313" key="4">
    <source>
        <dbReference type="EMBL" id="MEK6462501.1"/>
    </source>
</evidence>
<gene>
    <name evidence="4" type="primary">ddaH</name>
    <name evidence="4" type="ORF">WG925_02000</name>
</gene>
<keyword evidence="5" id="KW-1185">Reference proteome</keyword>
<protein>
    <submittedName>
        <fullName evidence="4">Dimethylargininase</fullName>
        <ecNumber evidence="4">3.5.3.18</ecNumber>
    </submittedName>
</protein>
<dbReference type="InterPro" id="IPR033199">
    <property type="entry name" value="DDAH-like"/>
</dbReference>
<dbReference type="Pfam" id="PF19420">
    <property type="entry name" value="DDAH_eukar"/>
    <property type="match status" value="1"/>
</dbReference>
<dbReference type="EC" id="3.5.3.18" evidence="4"/>
<feature type="region of interest" description="Disordered" evidence="3">
    <location>
        <begin position="1"/>
        <end position="27"/>
    </location>
</feature>
<proteinExistence type="inferred from homology"/>
<comment type="similarity">
    <text evidence="1">Belongs to the DDAH family.</text>
</comment>
<comment type="caution">
    <text evidence="4">The sequence shown here is derived from an EMBL/GenBank/DDBJ whole genome shotgun (WGS) entry which is preliminary data.</text>
</comment>
<dbReference type="GO" id="GO:0016403">
    <property type="term" value="F:dimethylargininase activity"/>
    <property type="evidence" value="ECO:0007669"/>
    <property type="project" value="UniProtKB-EC"/>
</dbReference>
<dbReference type="EMBL" id="JBBPIX010000001">
    <property type="protein sequence ID" value="MEK6462501.1"/>
    <property type="molecule type" value="Genomic_DNA"/>
</dbReference>
<organism evidence="4 5">
    <name type="scientific">Pseudonocardia alni subsp. carboxydivorans</name>
    <dbReference type="NCBI Taxonomy" id="415010"/>
    <lineage>
        <taxon>Bacteria</taxon>
        <taxon>Bacillati</taxon>
        <taxon>Actinomycetota</taxon>
        <taxon>Actinomycetes</taxon>
        <taxon>Pseudonocardiales</taxon>
        <taxon>Pseudonocardiaceae</taxon>
        <taxon>Pseudonocardia</taxon>
    </lineage>
</organism>
<evidence type="ECO:0000256" key="3">
    <source>
        <dbReference type="SAM" id="MobiDB-lite"/>
    </source>
</evidence>
<name>A0ABU9A804_PSEA5</name>
<evidence type="ECO:0000313" key="5">
    <source>
        <dbReference type="Proteomes" id="UP001367513"/>
    </source>
</evidence>
<dbReference type="PANTHER" id="PTHR12737:SF9">
    <property type="entry name" value="DIMETHYLARGININASE"/>
    <property type="match status" value="1"/>
</dbReference>
<sequence length="301" mass="32628">MLDRGARSLRRTGTARPDRAPEAGKRTGWARHAVPMTSVLMCRPEHFTVSYRINPWMRPEQATDTRLALAQWETLHAVYRDLGFDVRLVDPLPGYPDMVYAANGGTVIDGTALTARFRHTERAAEGPAYGAWFRAAGFAVHEARHVNEGEGDLLLVGDTVYAGTGFRTDPRAHAEAAEVFGREVVSLQLVDPRYYHLDTAFAVLDPAGGPGAVAYLPGAFDDASQEVLRFRFPDAVVVSDDDAAVLGLNCFSDGRTVVHAPQAEKFAADLAERGFGTVGVDTSELRRGGGGIKCATLELRS</sequence>
<evidence type="ECO:0000256" key="2">
    <source>
        <dbReference type="ARBA" id="ARBA00022801"/>
    </source>
</evidence>
<accession>A0ABU9A804</accession>
<evidence type="ECO:0000256" key="1">
    <source>
        <dbReference type="ARBA" id="ARBA00008532"/>
    </source>
</evidence>
<dbReference type="Gene3D" id="3.75.10.10">
    <property type="entry name" value="L-arginine/glycine Amidinotransferase, Chain A"/>
    <property type="match status" value="1"/>
</dbReference>
<dbReference type="SUPFAM" id="SSF55909">
    <property type="entry name" value="Pentein"/>
    <property type="match status" value="1"/>
</dbReference>